<evidence type="ECO:0000256" key="6">
    <source>
        <dbReference type="ARBA" id="ARBA00023136"/>
    </source>
</evidence>
<gene>
    <name evidence="9" type="ORF">H9912_03105</name>
</gene>
<keyword evidence="5 7" id="KW-1133">Transmembrane helix</keyword>
<evidence type="ECO:0000256" key="2">
    <source>
        <dbReference type="ARBA" id="ARBA00022448"/>
    </source>
</evidence>
<sequence length="282" mass="29525">MKDFDPVCVRKGNRDGVRLRLVLFLILAALLLTAAVFAEYLYPYAPDAQLFASLEPPGPEHIAGTDRLGRDLFSRILAGLRTSVLSTLVLVAAMTAAGTAAGVVCGYFGGAADGILMRISDICLAFPGLAAALGIAALLNGGLWSAAAALFAVSWPKYARLVRSRTLELKEADFVAAARVIGDSAPQIILRHILPNVAGEVLVTAVLDMGAMMMELAGLSFLGLGAKPPAAELGSMMSEGRSLLQTCPWVVLGPGAAMFAAVSVFNLLGDAVRDWLDPRGSR</sequence>
<reference evidence="9" key="1">
    <citation type="journal article" date="2021" name="PeerJ">
        <title>Extensive microbial diversity within the chicken gut microbiome revealed by metagenomics and culture.</title>
        <authorList>
            <person name="Gilroy R."/>
            <person name="Ravi A."/>
            <person name="Getino M."/>
            <person name="Pursley I."/>
            <person name="Horton D.L."/>
            <person name="Alikhan N.F."/>
            <person name="Baker D."/>
            <person name="Gharbi K."/>
            <person name="Hall N."/>
            <person name="Watson M."/>
            <person name="Adriaenssens E.M."/>
            <person name="Foster-Nyarko E."/>
            <person name="Jarju S."/>
            <person name="Secka A."/>
            <person name="Antonio M."/>
            <person name="Oren A."/>
            <person name="Chaudhuri R.R."/>
            <person name="La Ragione R."/>
            <person name="Hildebrand F."/>
            <person name="Pallen M.J."/>
        </authorList>
    </citation>
    <scope>NUCLEOTIDE SEQUENCE</scope>
    <source>
        <strain evidence="9">ChiHjej8B7-25341</strain>
    </source>
</reference>
<dbReference type="Pfam" id="PF00528">
    <property type="entry name" value="BPD_transp_1"/>
    <property type="match status" value="1"/>
</dbReference>
<comment type="subcellular location">
    <subcellularLocation>
        <location evidence="1 7">Cell membrane</location>
        <topology evidence="1 7">Multi-pass membrane protein</topology>
    </subcellularLocation>
</comment>
<keyword evidence="2 7" id="KW-0813">Transport</keyword>
<feature type="domain" description="ABC transmembrane type-1" evidence="8">
    <location>
        <begin position="84"/>
        <end position="269"/>
    </location>
</feature>
<organism evidence="9 10">
    <name type="scientific">Candidatus Eisenbergiella stercorigallinarum</name>
    <dbReference type="NCBI Taxonomy" id="2838557"/>
    <lineage>
        <taxon>Bacteria</taxon>
        <taxon>Bacillati</taxon>
        <taxon>Bacillota</taxon>
        <taxon>Clostridia</taxon>
        <taxon>Lachnospirales</taxon>
        <taxon>Lachnospiraceae</taxon>
        <taxon>Eisenbergiella</taxon>
    </lineage>
</organism>
<evidence type="ECO:0000313" key="10">
    <source>
        <dbReference type="Proteomes" id="UP000823851"/>
    </source>
</evidence>
<dbReference type="SUPFAM" id="SSF161098">
    <property type="entry name" value="MetI-like"/>
    <property type="match status" value="1"/>
</dbReference>
<dbReference type="PANTHER" id="PTHR43386:SF1">
    <property type="entry name" value="D,D-DIPEPTIDE TRANSPORT SYSTEM PERMEASE PROTEIN DDPC-RELATED"/>
    <property type="match status" value="1"/>
</dbReference>
<protein>
    <submittedName>
        <fullName evidence="9">ABC transporter permease</fullName>
    </submittedName>
</protein>
<dbReference type="Proteomes" id="UP000823851">
    <property type="component" value="Unassembled WGS sequence"/>
</dbReference>
<accession>A0A9D2QWD7</accession>
<dbReference type="PROSITE" id="PS50928">
    <property type="entry name" value="ABC_TM1"/>
    <property type="match status" value="1"/>
</dbReference>
<feature type="transmembrane region" description="Helical" evidence="7">
    <location>
        <begin position="21"/>
        <end position="42"/>
    </location>
</feature>
<feature type="transmembrane region" description="Helical" evidence="7">
    <location>
        <begin position="201"/>
        <end position="226"/>
    </location>
</feature>
<evidence type="ECO:0000256" key="7">
    <source>
        <dbReference type="RuleBase" id="RU363032"/>
    </source>
</evidence>
<evidence type="ECO:0000256" key="1">
    <source>
        <dbReference type="ARBA" id="ARBA00004651"/>
    </source>
</evidence>
<evidence type="ECO:0000256" key="3">
    <source>
        <dbReference type="ARBA" id="ARBA00022475"/>
    </source>
</evidence>
<evidence type="ECO:0000256" key="5">
    <source>
        <dbReference type="ARBA" id="ARBA00022989"/>
    </source>
</evidence>
<dbReference type="Gene3D" id="1.10.3720.10">
    <property type="entry name" value="MetI-like"/>
    <property type="match status" value="1"/>
</dbReference>
<feature type="transmembrane region" description="Helical" evidence="7">
    <location>
        <begin position="247"/>
        <end position="268"/>
    </location>
</feature>
<dbReference type="InterPro" id="IPR035906">
    <property type="entry name" value="MetI-like_sf"/>
</dbReference>
<dbReference type="PANTHER" id="PTHR43386">
    <property type="entry name" value="OLIGOPEPTIDE TRANSPORT SYSTEM PERMEASE PROTEIN APPC"/>
    <property type="match status" value="1"/>
</dbReference>
<dbReference type="EMBL" id="DWUW01000088">
    <property type="protein sequence ID" value="HJD30908.1"/>
    <property type="molecule type" value="Genomic_DNA"/>
</dbReference>
<dbReference type="GO" id="GO:0055085">
    <property type="term" value="P:transmembrane transport"/>
    <property type="evidence" value="ECO:0007669"/>
    <property type="project" value="InterPro"/>
</dbReference>
<dbReference type="GO" id="GO:0005886">
    <property type="term" value="C:plasma membrane"/>
    <property type="evidence" value="ECO:0007669"/>
    <property type="project" value="UniProtKB-SubCell"/>
</dbReference>
<keyword evidence="6 7" id="KW-0472">Membrane</keyword>
<feature type="transmembrane region" description="Helical" evidence="7">
    <location>
        <begin position="84"/>
        <end position="110"/>
    </location>
</feature>
<comment type="caution">
    <text evidence="9">The sequence shown here is derived from an EMBL/GenBank/DDBJ whole genome shotgun (WGS) entry which is preliminary data.</text>
</comment>
<dbReference type="CDD" id="cd06261">
    <property type="entry name" value="TM_PBP2"/>
    <property type="match status" value="1"/>
</dbReference>
<dbReference type="InterPro" id="IPR050366">
    <property type="entry name" value="BP-dependent_transpt_permease"/>
</dbReference>
<evidence type="ECO:0000313" key="9">
    <source>
        <dbReference type="EMBL" id="HJD30908.1"/>
    </source>
</evidence>
<reference evidence="9" key="2">
    <citation type="submission" date="2021-04" db="EMBL/GenBank/DDBJ databases">
        <authorList>
            <person name="Gilroy R."/>
        </authorList>
    </citation>
    <scope>NUCLEOTIDE SEQUENCE</scope>
    <source>
        <strain evidence="9">ChiHjej8B7-25341</strain>
    </source>
</reference>
<evidence type="ECO:0000259" key="8">
    <source>
        <dbReference type="PROSITE" id="PS50928"/>
    </source>
</evidence>
<feature type="transmembrane region" description="Helical" evidence="7">
    <location>
        <begin position="122"/>
        <end position="155"/>
    </location>
</feature>
<keyword evidence="3" id="KW-1003">Cell membrane</keyword>
<keyword evidence="4 7" id="KW-0812">Transmembrane</keyword>
<name>A0A9D2QWD7_9FIRM</name>
<dbReference type="AlphaFoldDB" id="A0A9D2QWD7"/>
<proteinExistence type="inferred from homology"/>
<comment type="similarity">
    <text evidence="7">Belongs to the binding-protein-dependent transport system permease family.</text>
</comment>
<evidence type="ECO:0000256" key="4">
    <source>
        <dbReference type="ARBA" id="ARBA00022692"/>
    </source>
</evidence>
<dbReference type="InterPro" id="IPR000515">
    <property type="entry name" value="MetI-like"/>
</dbReference>